<dbReference type="EMBL" id="JABFAA010000011">
    <property type="protein sequence ID" value="MBA0695806.1"/>
    <property type="molecule type" value="Genomic_DNA"/>
</dbReference>
<name>A0A7J8Y879_GOSAI</name>
<keyword evidence="2" id="KW-1185">Reference proteome</keyword>
<dbReference type="Proteomes" id="UP000593577">
    <property type="component" value="Unassembled WGS sequence"/>
</dbReference>
<organism evidence="1 2">
    <name type="scientific">Gossypium aridum</name>
    <name type="common">American cotton</name>
    <name type="synonym">Erioxylum aridum</name>
    <dbReference type="NCBI Taxonomy" id="34290"/>
    <lineage>
        <taxon>Eukaryota</taxon>
        <taxon>Viridiplantae</taxon>
        <taxon>Streptophyta</taxon>
        <taxon>Embryophyta</taxon>
        <taxon>Tracheophyta</taxon>
        <taxon>Spermatophyta</taxon>
        <taxon>Magnoliopsida</taxon>
        <taxon>eudicotyledons</taxon>
        <taxon>Gunneridae</taxon>
        <taxon>Pentapetalae</taxon>
        <taxon>rosids</taxon>
        <taxon>malvids</taxon>
        <taxon>Malvales</taxon>
        <taxon>Malvaceae</taxon>
        <taxon>Malvoideae</taxon>
        <taxon>Gossypium</taxon>
    </lineage>
</organism>
<proteinExistence type="predicted"/>
<comment type="caution">
    <text evidence="1">The sequence shown here is derived from an EMBL/GenBank/DDBJ whole genome shotgun (WGS) entry which is preliminary data.</text>
</comment>
<evidence type="ECO:0000313" key="1">
    <source>
        <dbReference type="EMBL" id="MBA0695806.1"/>
    </source>
</evidence>
<gene>
    <name evidence="1" type="ORF">Goari_002405</name>
</gene>
<protein>
    <submittedName>
        <fullName evidence="1">Uncharacterized protein</fullName>
    </submittedName>
</protein>
<sequence>MHVVGSTFKGVIRSEIKDEFFRIRVNLDVQKQLQRGIFSIGSWVECSKIPSGDHVKADDDYPFSLELKAESSILEKEKWEDKSNKNWCVEVDNSKDNSEMEGPTNLIGAHHLGHKKSSWYRLVKRHKSDSNMSEITTDKRKFNQESAEGPEPYSYVEDVTKRVKFDDGNSEAFTIVEALWPITNEDVDSSKTYLVAAKWSADRKQ</sequence>
<dbReference type="AlphaFoldDB" id="A0A7J8Y879"/>
<evidence type="ECO:0000313" key="2">
    <source>
        <dbReference type="Proteomes" id="UP000593577"/>
    </source>
</evidence>
<accession>A0A7J8Y879</accession>
<reference evidence="1 2" key="1">
    <citation type="journal article" date="2019" name="Genome Biol. Evol.">
        <title>Insights into the evolution of the New World diploid cottons (Gossypium, subgenus Houzingenia) based on genome sequencing.</title>
        <authorList>
            <person name="Grover C.E."/>
            <person name="Arick M.A. 2nd"/>
            <person name="Thrash A."/>
            <person name="Conover J.L."/>
            <person name="Sanders W.S."/>
            <person name="Peterson D.G."/>
            <person name="Frelichowski J.E."/>
            <person name="Scheffler J.A."/>
            <person name="Scheffler B.E."/>
            <person name="Wendel J.F."/>
        </authorList>
    </citation>
    <scope>NUCLEOTIDE SEQUENCE [LARGE SCALE GENOMIC DNA]</scope>
    <source>
        <strain evidence="1">185</strain>
        <tissue evidence="1">Leaf</tissue>
    </source>
</reference>